<accession>A0ABU5GR20</accession>
<dbReference type="PANTHER" id="PTHR30329">
    <property type="entry name" value="STATOR ELEMENT OF FLAGELLAR MOTOR COMPLEX"/>
    <property type="match status" value="1"/>
</dbReference>
<reference evidence="4 5" key="1">
    <citation type="submission" date="2023-12" db="EMBL/GenBank/DDBJ databases">
        <title>Denitrificimonas halotolerans sp. nov.,a novel species isolated from landfill leachate.</title>
        <authorList>
            <person name="Wang S."/>
        </authorList>
    </citation>
    <scope>NUCLEOTIDE SEQUENCE [LARGE SCALE GENOMIC DNA]</scope>
    <source>
        <strain evidence="4 5">JX-1</strain>
    </source>
</reference>
<organism evidence="4 5">
    <name type="scientific">Denitrificimonas halotolerans</name>
    <dbReference type="NCBI Taxonomy" id="3098930"/>
    <lineage>
        <taxon>Bacteria</taxon>
        <taxon>Pseudomonadati</taxon>
        <taxon>Pseudomonadota</taxon>
        <taxon>Gammaproteobacteria</taxon>
        <taxon>Pseudomonadales</taxon>
        <taxon>Pseudomonadaceae</taxon>
        <taxon>Denitrificimonas</taxon>
    </lineage>
</organism>
<sequence>MKRKIYQLAVLSVCSLLLTACFTTGKSQSVALQGKQPVTEEWLSDRGVQLQQTIQGTPFTLRQEGDTWIVTAPAHLAFNADRPDLLLPSALGPITRMAKMLQANPDTAALVIGHTDVNTNKRNYGLSTQRARAVGSIFRLGGLGNRQMNYLGVGDAHGLYGQQANGPQNNRVEIVIMEHTHLPYIASVYQPAHARQLALSGPR</sequence>
<keyword evidence="1" id="KW-0472">Membrane</keyword>
<keyword evidence="5" id="KW-1185">Reference proteome</keyword>
<dbReference type="RefSeq" id="WP_321552918.1">
    <property type="nucleotide sequence ID" value="NZ_JAXIVU010000004.1"/>
</dbReference>
<dbReference type="Proteomes" id="UP001294570">
    <property type="component" value="Unassembled WGS sequence"/>
</dbReference>
<dbReference type="PROSITE" id="PS51123">
    <property type="entry name" value="OMPA_2"/>
    <property type="match status" value="1"/>
</dbReference>
<feature type="signal peptide" evidence="2">
    <location>
        <begin position="1"/>
        <end position="20"/>
    </location>
</feature>
<dbReference type="Pfam" id="PF00691">
    <property type="entry name" value="OmpA"/>
    <property type="match status" value="1"/>
</dbReference>
<keyword evidence="2" id="KW-0732">Signal</keyword>
<dbReference type="PANTHER" id="PTHR30329:SF20">
    <property type="entry name" value="EXPORTED PROTEIN"/>
    <property type="match status" value="1"/>
</dbReference>
<protein>
    <submittedName>
        <fullName evidence="4">OmpA family protein</fullName>
    </submittedName>
</protein>
<proteinExistence type="predicted"/>
<dbReference type="PROSITE" id="PS51257">
    <property type="entry name" value="PROKAR_LIPOPROTEIN"/>
    <property type="match status" value="1"/>
</dbReference>
<evidence type="ECO:0000313" key="5">
    <source>
        <dbReference type="Proteomes" id="UP001294570"/>
    </source>
</evidence>
<gene>
    <name evidence="4" type="ORF">TOI97_04450</name>
</gene>
<dbReference type="SUPFAM" id="SSF103088">
    <property type="entry name" value="OmpA-like"/>
    <property type="match status" value="1"/>
</dbReference>
<evidence type="ECO:0000259" key="3">
    <source>
        <dbReference type="PROSITE" id="PS51123"/>
    </source>
</evidence>
<evidence type="ECO:0000313" key="4">
    <source>
        <dbReference type="EMBL" id="MDY7218820.1"/>
    </source>
</evidence>
<comment type="caution">
    <text evidence="4">The sequence shown here is derived from an EMBL/GenBank/DDBJ whole genome shotgun (WGS) entry which is preliminary data.</text>
</comment>
<name>A0ABU5GR20_9GAMM</name>
<feature type="chain" id="PRO_5046866070" evidence="2">
    <location>
        <begin position="21"/>
        <end position="203"/>
    </location>
</feature>
<dbReference type="InterPro" id="IPR036737">
    <property type="entry name" value="OmpA-like_sf"/>
</dbReference>
<dbReference type="EMBL" id="JAXIVU010000004">
    <property type="protein sequence ID" value="MDY7218820.1"/>
    <property type="molecule type" value="Genomic_DNA"/>
</dbReference>
<dbReference type="InterPro" id="IPR050330">
    <property type="entry name" value="Bact_OuterMem_StrucFunc"/>
</dbReference>
<evidence type="ECO:0000256" key="2">
    <source>
        <dbReference type="SAM" id="SignalP"/>
    </source>
</evidence>
<dbReference type="Gene3D" id="3.30.1330.60">
    <property type="entry name" value="OmpA-like domain"/>
    <property type="match status" value="1"/>
</dbReference>
<dbReference type="InterPro" id="IPR006665">
    <property type="entry name" value="OmpA-like"/>
</dbReference>
<feature type="domain" description="OmpA-like" evidence="3">
    <location>
        <begin position="65"/>
        <end position="180"/>
    </location>
</feature>
<evidence type="ECO:0000256" key="1">
    <source>
        <dbReference type="PROSITE-ProRule" id="PRU00473"/>
    </source>
</evidence>